<keyword evidence="1" id="KW-0238">DNA-binding</keyword>
<reference evidence="2" key="2">
    <citation type="journal article" date="2021" name="PeerJ">
        <title>Extensive microbial diversity within the chicken gut microbiome revealed by metagenomics and culture.</title>
        <authorList>
            <person name="Gilroy R."/>
            <person name="Ravi A."/>
            <person name="Getino M."/>
            <person name="Pursley I."/>
            <person name="Horton D.L."/>
            <person name="Alikhan N.F."/>
            <person name="Baker D."/>
            <person name="Gharbi K."/>
            <person name="Hall N."/>
            <person name="Watson M."/>
            <person name="Adriaenssens E.M."/>
            <person name="Foster-Nyarko E."/>
            <person name="Jarju S."/>
            <person name="Secka A."/>
            <person name="Antonio M."/>
            <person name="Oren A."/>
            <person name="Chaudhuri R.R."/>
            <person name="La Ragione R."/>
            <person name="Hildebrand F."/>
            <person name="Pallen M.J."/>
        </authorList>
    </citation>
    <scope>NUCLEOTIDE SEQUENCE</scope>
    <source>
        <strain evidence="2">10532</strain>
    </source>
</reference>
<dbReference type="PANTHER" id="PTHR33221:SF5">
    <property type="entry name" value="HTH-TYPE TRANSCRIPTIONAL REGULATOR ISCR"/>
    <property type="match status" value="1"/>
</dbReference>
<reference evidence="2" key="1">
    <citation type="submission" date="2020-10" db="EMBL/GenBank/DDBJ databases">
        <authorList>
            <person name="Gilroy R."/>
        </authorList>
    </citation>
    <scope>NUCLEOTIDE SEQUENCE</scope>
    <source>
        <strain evidence="2">10532</strain>
    </source>
</reference>
<evidence type="ECO:0000313" key="2">
    <source>
        <dbReference type="EMBL" id="MBO8458199.1"/>
    </source>
</evidence>
<accession>A0A9D9HQV9</accession>
<dbReference type="Gene3D" id="1.10.10.10">
    <property type="entry name" value="Winged helix-like DNA-binding domain superfamily/Winged helix DNA-binding domain"/>
    <property type="match status" value="1"/>
</dbReference>
<dbReference type="GO" id="GO:0003677">
    <property type="term" value="F:DNA binding"/>
    <property type="evidence" value="ECO:0007669"/>
    <property type="project" value="UniProtKB-KW"/>
</dbReference>
<dbReference type="InterPro" id="IPR036388">
    <property type="entry name" value="WH-like_DNA-bd_sf"/>
</dbReference>
<comment type="caution">
    <text evidence="2">The sequence shown here is derived from an EMBL/GenBank/DDBJ whole genome shotgun (WGS) entry which is preliminary data.</text>
</comment>
<dbReference type="Proteomes" id="UP000823638">
    <property type="component" value="Unassembled WGS sequence"/>
</dbReference>
<name>A0A9D9HQV9_9SPIR</name>
<dbReference type="SUPFAM" id="SSF46785">
    <property type="entry name" value="Winged helix' DNA-binding domain"/>
    <property type="match status" value="1"/>
</dbReference>
<dbReference type="EMBL" id="JADIMM010000093">
    <property type="protein sequence ID" value="MBO8458199.1"/>
    <property type="molecule type" value="Genomic_DNA"/>
</dbReference>
<proteinExistence type="predicted"/>
<dbReference type="GO" id="GO:0003700">
    <property type="term" value="F:DNA-binding transcription factor activity"/>
    <property type="evidence" value="ECO:0007669"/>
    <property type="project" value="TreeGrafter"/>
</dbReference>
<dbReference type="NCBIfam" id="TIGR00738">
    <property type="entry name" value="rrf2_super"/>
    <property type="match status" value="1"/>
</dbReference>
<dbReference type="PANTHER" id="PTHR33221">
    <property type="entry name" value="WINGED HELIX-TURN-HELIX TRANSCRIPTIONAL REGULATOR, RRF2 FAMILY"/>
    <property type="match status" value="1"/>
</dbReference>
<dbReference type="AlphaFoldDB" id="A0A9D9HQV9"/>
<dbReference type="InterPro" id="IPR036390">
    <property type="entry name" value="WH_DNA-bd_sf"/>
</dbReference>
<dbReference type="InterPro" id="IPR000944">
    <property type="entry name" value="Tscrpt_reg_Rrf2"/>
</dbReference>
<dbReference type="GO" id="GO:0005829">
    <property type="term" value="C:cytosol"/>
    <property type="evidence" value="ECO:0007669"/>
    <property type="project" value="TreeGrafter"/>
</dbReference>
<protein>
    <submittedName>
        <fullName evidence="2">Rrf2 family transcriptional regulator</fullName>
    </submittedName>
</protein>
<dbReference type="Pfam" id="PF02082">
    <property type="entry name" value="Rrf2"/>
    <property type="match status" value="1"/>
</dbReference>
<dbReference type="PROSITE" id="PS51197">
    <property type="entry name" value="HTH_RRF2_2"/>
    <property type="match status" value="1"/>
</dbReference>
<evidence type="ECO:0000313" key="3">
    <source>
        <dbReference type="Proteomes" id="UP000823638"/>
    </source>
</evidence>
<sequence length="138" mass="15239">MKISTRGRYALRLMIDLGENAGSGFVSLKDVSMRQGISVKYLEQIASLLCRAGFLVSLRGACGGYKLAFPPEEYKISMILGVTEESLKPVQCISLDAPVCSRSAECKTLPLWKGLYERVNQYLDSYTLKDLLDGNFTG</sequence>
<organism evidence="2 3">
    <name type="scientific">Candidatus Gallitreponema excrementavium</name>
    <dbReference type="NCBI Taxonomy" id="2840840"/>
    <lineage>
        <taxon>Bacteria</taxon>
        <taxon>Pseudomonadati</taxon>
        <taxon>Spirochaetota</taxon>
        <taxon>Spirochaetia</taxon>
        <taxon>Spirochaetales</taxon>
        <taxon>Candidatus Gallitreponema</taxon>
    </lineage>
</organism>
<evidence type="ECO:0000256" key="1">
    <source>
        <dbReference type="ARBA" id="ARBA00023125"/>
    </source>
</evidence>
<gene>
    <name evidence="2" type="ORF">IAA81_08260</name>
</gene>